<accession>A0A480LG35</accession>
<dbReference type="PANTHER" id="PTHR31206:SF5">
    <property type="entry name" value="PROTEIN FAM177A1"/>
    <property type="match status" value="1"/>
</dbReference>
<evidence type="ECO:0000313" key="2">
    <source>
        <dbReference type="EMBL" id="HDA72720.1"/>
    </source>
</evidence>
<protein>
    <submittedName>
        <fullName evidence="2">Protein FAM177A1 isoform 1</fullName>
    </submittedName>
</protein>
<name>A0A480LG35_PIG</name>
<feature type="compositionally biased region" description="Polar residues" evidence="1">
    <location>
        <begin position="185"/>
        <end position="203"/>
    </location>
</feature>
<evidence type="ECO:0000256" key="1">
    <source>
        <dbReference type="SAM" id="MobiDB-lite"/>
    </source>
</evidence>
<dbReference type="InterPro" id="IPR028260">
    <property type="entry name" value="FAM177"/>
</dbReference>
<organism evidence="2">
    <name type="scientific">Sus scrofa</name>
    <name type="common">Pig</name>
    <dbReference type="NCBI Taxonomy" id="9823"/>
    <lineage>
        <taxon>Eukaryota</taxon>
        <taxon>Metazoa</taxon>
        <taxon>Chordata</taxon>
        <taxon>Craniata</taxon>
        <taxon>Vertebrata</taxon>
        <taxon>Euteleostomi</taxon>
        <taxon>Mammalia</taxon>
        <taxon>Eutheria</taxon>
        <taxon>Laurasiatheria</taxon>
        <taxon>Artiodactyla</taxon>
        <taxon>Suina</taxon>
        <taxon>Suidae</taxon>
        <taxon>Sus</taxon>
    </lineage>
</organism>
<dbReference type="AlphaFoldDB" id="A0A480LG35"/>
<proteinExistence type="predicted"/>
<dbReference type="EMBL" id="DQIR01117244">
    <property type="protein sequence ID" value="HDA72720.1"/>
    <property type="molecule type" value="Transcribed_RNA"/>
</dbReference>
<feature type="region of interest" description="Disordered" evidence="1">
    <location>
        <begin position="170"/>
        <end position="203"/>
    </location>
</feature>
<dbReference type="PANTHER" id="PTHR31206">
    <property type="entry name" value="LP10445P"/>
    <property type="match status" value="1"/>
</dbReference>
<sequence>MEVGLSAVTLYLASASSPAAATMMDREPVNREEGGEAVGVSGAAAASAFRESSRQMSNDRGFENVELGVIGKKKKVPRRVIHFVSGETMEEYSTDEDEVDGLEKKDVLPTVDPTKLTWGPYLWFYMLRAATSTLSVCDFLGEKIASVLGISTPKYQYAIDEYYRMKKEEEEEEEENRMSEEAERQYQQNKMQADSTVQSDQPETLAITSSTCTPNFTGRFLRYKHTPGNILGSFQTIAIRQCHNKASHANFLVSH</sequence>
<reference evidence="2" key="1">
    <citation type="journal article" date="2019" name="PeerJ">
        <title>Genes of the pig, Sus scrofa, reconstructed with EvidentialGene.</title>
        <authorList>
            <person name="Gilbert D.G."/>
        </authorList>
    </citation>
    <scope>NUCLEOTIDE SEQUENCE</scope>
</reference>
<dbReference type="Pfam" id="PF14774">
    <property type="entry name" value="FAM177"/>
    <property type="match status" value="1"/>
</dbReference>